<feature type="transmembrane region" description="Helical" evidence="5">
    <location>
        <begin position="246"/>
        <end position="266"/>
    </location>
</feature>
<feature type="transmembrane region" description="Helical" evidence="5">
    <location>
        <begin position="75"/>
        <end position="94"/>
    </location>
</feature>
<organism evidence="7 8">
    <name type="scientific">Kribbella antibiotica</name>
    <dbReference type="NCBI Taxonomy" id="190195"/>
    <lineage>
        <taxon>Bacteria</taxon>
        <taxon>Bacillati</taxon>
        <taxon>Actinomycetota</taxon>
        <taxon>Actinomycetes</taxon>
        <taxon>Propionibacteriales</taxon>
        <taxon>Kribbellaceae</taxon>
        <taxon>Kribbella</taxon>
    </lineage>
</organism>
<dbReference type="InterPro" id="IPR036259">
    <property type="entry name" value="MFS_trans_sf"/>
</dbReference>
<feature type="transmembrane region" description="Helical" evidence="5">
    <location>
        <begin position="300"/>
        <end position="324"/>
    </location>
</feature>
<evidence type="ECO:0000256" key="4">
    <source>
        <dbReference type="ARBA" id="ARBA00023136"/>
    </source>
</evidence>
<feature type="transmembrane region" description="Helical" evidence="5">
    <location>
        <begin position="214"/>
        <end position="234"/>
    </location>
</feature>
<evidence type="ECO:0000256" key="1">
    <source>
        <dbReference type="ARBA" id="ARBA00004651"/>
    </source>
</evidence>
<gene>
    <name evidence="7" type="ORF">E1263_28790</name>
</gene>
<feature type="domain" description="Major facilitator superfamily (MFS) profile" evidence="6">
    <location>
        <begin position="7"/>
        <end position="391"/>
    </location>
</feature>
<dbReference type="SUPFAM" id="SSF103473">
    <property type="entry name" value="MFS general substrate transporter"/>
    <property type="match status" value="1"/>
</dbReference>
<evidence type="ECO:0000313" key="8">
    <source>
        <dbReference type="Proteomes" id="UP000295124"/>
    </source>
</evidence>
<name>A0A4R4Z6F4_9ACTN</name>
<feature type="transmembrane region" description="Helical" evidence="5">
    <location>
        <begin position="42"/>
        <end position="63"/>
    </location>
</feature>
<feature type="transmembrane region" description="Helical" evidence="5">
    <location>
        <begin position="273"/>
        <end position="294"/>
    </location>
</feature>
<dbReference type="Pfam" id="PF07690">
    <property type="entry name" value="MFS_1"/>
    <property type="match status" value="1"/>
</dbReference>
<keyword evidence="2 5" id="KW-0812">Transmembrane</keyword>
<dbReference type="InterPro" id="IPR011701">
    <property type="entry name" value="MFS"/>
</dbReference>
<feature type="transmembrane region" description="Helical" evidence="5">
    <location>
        <begin position="100"/>
        <end position="122"/>
    </location>
</feature>
<dbReference type="PROSITE" id="PS50850">
    <property type="entry name" value="MFS"/>
    <property type="match status" value="1"/>
</dbReference>
<dbReference type="Proteomes" id="UP000295124">
    <property type="component" value="Unassembled WGS sequence"/>
</dbReference>
<evidence type="ECO:0000256" key="2">
    <source>
        <dbReference type="ARBA" id="ARBA00022692"/>
    </source>
</evidence>
<comment type="subcellular location">
    <subcellularLocation>
        <location evidence="1">Cell membrane</location>
        <topology evidence="1">Multi-pass membrane protein</topology>
    </subcellularLocation>
</comment>
<dbReference type="GO" id="GO:0005886">
    <property type="term" value="C:plasma membrane"/>
    <property type="evidence" value="ECO:0007669"/>
    <property type="project" value="UniProtKB-SubCell"/>
</dbReference>
<dbReference type="CDD" id="cd17365">
    <property type="entry name" value="MFS_PcaK_like"/>
    <property type="match status" value="1"/>
</dbReference>
<reference evidence="7 8" key="1">
    <citation type="submission" date="2019-03" db="EMBL/GenBank/DDBJ databases">
        <title>Draft genome sequences of novel Actinobacteria.</title>
        <authorList>
            <person name="Sahin N."/>
            <person name="Ay H."/>
            <person name="Saygin H."/>
        </authorList>
    </citation>
    <scope>NUCLEOTIDE SEQUENCE [LARGE SCALE GENOMIC DNA]</scope>
    <source>
        <strain evidence="7 8">JCM 13523</strain>
    </source>
</reference>
<dbReference type="PANTHER" id="PTHR23508">
    <property type="entry name" value="CARBOXYLIC ACID TRANSPORTER PROTEIN HOMOLOG"/>
    <property type="match status" value="1"/>
</dbReference>
<sequence length="401" mass="41767">MSRGSWVRALCWSAVLLDGFDLVVLGTITPVLLSDKVWGYTPSVAAAVSTAGLAGMTLGALTIGTVTDRIGRRKALLMAVALFSFLTLLCAFAPNAGTFGVLRFLAGLGLGGCLPTAITLVTEYSPQGRNGGPTTLVMTGYHVGAVITALLGILVIPELGWRAMFVIGAAPALVLLPLMWRYLPESPSFSRETATPALESVKSLLRPEFRRPTLAFWVTSFMGLLLVYGLNTWLPQIMREAGYPLGAALSLLLVLNVGAVAGLLLAGRIADKVALRPVTLGWFVGATITLALLSVRLPSVILYVVVLLAGVFVFAAQVLVYAYVGRIYPAANRATSLGWTAGVGRLGAIAGPILGGALLSAGIAFPWGFYAFALVGGLAAISVGLVERRTAGLAVRGGVGQ</sequence>
<comment type="caution">
    <text evidence="7">The sequence shown here is derived from an EMBL/GenBank/DDBJ whole genome shotgun (WGS) entry which is preliminary data.</text>
</comment>
<feature type="transmembrane region" description="Helical" evidence="5">
    <location>
        <begin position="367"/>
        <end position="386"/>
    </location>
</feature>
<dbReference type="RefSeq" id="WP_132172962.1">
    <property type="nucleotide sequence ID" value="NZ_SMKX01000105.1"/>
</dbReference>
<evidence type="ECO:0000256" key="5">
    <source>
        <dbReference type="SAM" id="Phobius"/>
    </source>
</evidence>
<proteinExistence type="predicted"/>
<dbReference type="OrthoDB" id="9787026at2"/>
<dbReference type="EMBL" id="SMKX01000105">
    <property type="protein sequence ID" value="TDD52674.1"/>
    <property type="molecule type" value="Genomic_DNA"/>
</dbReference>
<accession>A0A4R4Z6F4</accession>
<protein>
    <submittedName>
        <fullName evidence="7">MFS transporter</fullName>
    </submittedName>
</protein>
<dbReference type="PANTHER" id="PTHR23508:SF10">
    <property type="entry name" value="CARBOXYLIC ACID TRANSPORTER PROTEIN HOMOLOG"/>
    <property type="match status" value="1"/>
</dbReference>
<feature type="transmembrane region" description="Helical" evidence="5">
    <location>
        <begin position="336"/>
        <end position="361"/>
    </location>
</feature>
<dbReference type="AlphaFoldDB" id="A0A4R4Z6F4"/>
<keyword evidence="3 5" id="KW-1133">Transmembrane helix</keyword>
<evidence type="ECO:0000256" key="3">
    <source>
        <dbReference type="ARBA" id="ARBA00022989"/>
    </source>
</evidence>
<keyword evidence="8" id="KW-1185">Reference proteome</keyword>
<feature type="transmembrane region" description="Helical" evidence="5">
    <location>
        <begin position="163"/>
        <end position="183"/>
    </location>
</feature>
<feature type="transmembrane region" description="Helical" evidence="5">
    <location>
        <begin position="134"/>
        <end position="157"/>
    </location>
</feature>
<evidence type="ECO:0000259" key="6">
    <source>
        <dbReference type="PROSITE" id="PS50850"/>
    </source>
</evidence>
<dbReference type="GO" id="GO:0046943">
    <property type="term" value="F:carboxylic acid transmembrane transporter activity"/>
    <property type="evidence" value="ECO:0007669"/>
    <property type="project" value="TreeGrafter"/>
</dbReference>
<evidence type="ECO:0000313" key="7">
    <source>
        <dbReference type="EMBL" id="TDD52674.1"/>
    </source>
</evidence>
<dbReference type="Gene3D" id="1.20.1250.20">
    <property type="entry name" value="MFS general substrate transporter like domains"/>
    <property type="match status" value="2"/>
</dbReference>
<dbReference type="InterPro" id="IPR020846">
    <property type="entry name" value="MFS_dom"/>
</dbReference>
<keyword evidence="4 5" id="KW-0472">Membrane</keyword>